<evidence type="ECO:0000256" key="2">
    <source>
        <dbReference type="ARBA" id="ARBA00022980"/>
    </source>
</evidence>
<dbReference type="AlphaFoldDB" id="A0A381P2T1"/>
<name>A0A381P2T1_9ZZZZ</name>
<dbReference type="GO" id="GO:0006412">
    <property type="term" value="P:translation"/>
    <property type="evidence" value="ECO:0007669"/>
    <property type="project" value="InterPro"/>
</dbReference>
<dbReference type="NCBIfam" id="NF006477">
    <property type="entry name" value="PRK08881.1"/>
    <property type="match status" value="1"/>
</dbReference>
<evidence type="ECO:0000256" key="1">
    <source>
        <dbReference type="ARBA" id="ARBA00009083"/>
    </source>
</evidence>
<comment type="similarity">
    <text evidence="1">Belongs to the universal ribosomal protein uS14 family.</text>
</comment>
<dbReference type="SUPFAM" id="SSF57716">
    <property type="entry name" value="Glucocorticoid receptor-like (DNA-binding domain)"/>
    <property type="match status" value="1"/>
</dbReference>
<accession>A0A381P2T1</accession>
<organism evidence="4">
    <name type="scientific">marine metagenome</name>
    <dbReference type="NCBI Taxonomy" id="408172"/>
    <lineage>
        <taxon>unclassified sequences</taxon>
        <taxon>metagenomes</taxon>
        <taxon>ecological metagenomes</taxon>
    </lineage>
</organism>
<dbReference type="InterPro" id="IPR023036">
    <property type="entry name" value="Ribosomal_uS14_bac/plastid"/>
</dbReference>
<dbReference type="FunFam" id="1.10.287.1480:FF:000001">
    <property type="entry name" value="30S ribosomal protein S14"/>
    <property type="match status" value="1"/>
</dbReference>
<dbReference type="Pfam" id="PF00253">
    <property type="entry name" value="Ribosomal_S14"/>
    <property type="match status" value="1"/>
</dbReference>
<gene>
    <name evidence="4" type="ORF">METZ01_LOCUS12807</name>
</gene>
<keyword evidence="3" id="KW-0687">Ribonucleoprotein</keyword>
<keyword evidence="2" id="KW-0689">Ribosomal protein</keyword>
<dbReference type="HAMAP" id="MF_00537">
    <property type="entry name" value="Ribosomal_uS14_1"/>
    <property type="match status" value="1"/>
</dbReference>
<dbReference type="GO" id="GO:0015935">
    <property type="term" value="C:small ribosomal subunit"/>
    <property type="evidence" value="ECO:0007669"/>
    <property type="project" value="TreeGrafter"/>
</dbReference>
<dbReference type="GO" id="GO:0003735">
    <property type="term" value="F:structural constituent of ribosome"/>
    <property type="evidence" value="ECO:0007669"/>
    <property type="project" value="InterPro"/>
</dbReference>
<evidence type="ECO:0008006" key="5">
    <source>
        <dbReference type="Google" id="ProtNLM"/>
    </source>
</evidence>
<dbReference type="PANTHER" id="PTHR19836:SF19">
    <property type="entry name" value="SMALL RIBOSOMAL SUBUNIT PROTEIN US14M"/>
    <property type="match status" value="1"/>
</dbReference>
<dbReference type="EMBL" id="UINC01000710">
    <property type="protein sequence ID" value="SUZ59953.1"/>
    <property type="molecule type" value="Genomic_DNA"/>
</dbReference>
<evidence type="ECO:0000313" key="4">
    <source>
        <dbReference type="EMBL" id="SUZ59953.1"/>
    </source>
</evidence>
<sequence length="101" mass="11716">MAKASMIARERKREKTVIRYSKKRAELKEMIKNPNTSDEDRAQAQVKLQKLPRDANPIRKQRRCAITGRPHAVYRKFGLGRNKLRELAMKGDIPGLVKSSW</sequence>
<proteinExistence type="inferred from homology"/>
<protein>
    <recommendedName>
        <fullName evidence="5">30S ribosomal protein S14</fullName>
    </recommendedName>
</protein>
<dbReference type="Gene3D" id="1.10.287.1480">
    <property type="match status" value="1"/>
</dbReference>
<evidence type="ECO:0000256" key="3">
    <source>
        <dbReference type="ARBA" id="ARBA00023274"/>
    </source>
</evidence>
<dbReference type="InterPro" id="IPR001209">
    <property type="entry name" value="Ribosomal_uS14"/>
</dbReference>
<reference evidence="4" key="1">
    <citation type="submission" date="2018-05" db="EMBL/GenBank/DDBJ databases">
        <authorList>
            <person name="Lanie J.A."/>
            <person name="Ng W.-L."/>
            <person name="Kazmierczak K.M."/>
            <person name="Andrzejewski T.M."/>
            <person name="Davidsen T.M."/>
            <person name="Wayne K.J."/>
            <person name="Tettelin H."/>
            <person name="Glass J.I."/>
            <person name="Rusch D."/>
            <person name="Podicherti R."/>
            <person name="Tsui H.-C.T."/>
            <person name="Winkler M.E."/>
        </authorList>
    </citation>
    <scope>NUCLEOTIDE SEQUENCE</scope>
</reference>
<dbReference type="GO" id="GO:0005737">
    <property type="term" value="C:cytoplasm"/>
    <property type="evidence" value="ECO:0007669"/>
    <property type="project" value="UniProtKB-ARBA"/>
</dbReference>
<dbReference type="PANTHER" id="PTHR19836">
    <property type="entry name" value="30S RIBOSOMAL PROTEIN S14"/>
    <property type="match status" value="1"/>
</dbReference>